<reference evidence="8 9" key="1">
    <citation type="submission" date="2019-02" db="EMBL/GenBank/DDBJ databases">
        <title>High diversity of culturable Acinetobacter species in natural soil and water ecosystems.</title>
        <authorList>
            <person name="Radolfova-Krizova L."/>
            <person name="Nemec A."/>
        </authorList>
    </citation>
    <scope>NUCLEOTIDE SEQUENCE [LARGE SCALE GENOMIC DNA]</scope>
    <source>
        <strain evidence="8 9">ANC 4281</strain>
    </source>
</reference>
<evidence type="ECO:0000256" key="4">
    <source>
        <dbReference type="ARBA" id="ARBA00022679"/>
    </source>
</evidence>
<proteinExistence type="predicted"/>
<dbReference type="RefSeq" id="WP_131271167.1">
    <property type="nucleotide sequence ID" value="NZ_SJOA01000008.1"/>
</dbReference>
<dbReference type="CDD" id="cd07984">
    <property type="entry name" value="LPLAT_LABLAT-like"/>
    <property type="match status" value="1"/>
</dbReference>
<dbReference type="Pfam" id="PF03279">
    <property type="entry name" value="Lip_A_acyltrans"/>
    <property type="match status" value="1"/>
</dbReference>
<sequence>MYFLFKIVSLLPLCVLQLIGSWIAILLNSYNSSMKRITQINLQLAYPHLTSQQHQALTKSSLKSQCMTYLESIKIWGMPHKYNVGLIKNTFGEQHLTEALNSEKGTIVVLLHLGNWELVNVWLNQYTAPVIMYKPSKNKGINRFMLEARQSTRATLVPTDENGVRAIFKHLKQGGLTMILPDHLPKESGGIYADFFGQKALSTTLVSKLASKMQCNVIGISCLRNSDTHFDIQCTQLSDNILSKDLQVSVNQLNQDVEAMINVAPEQYIWSYKRFKKIEGIENIYLNCPVS</sequence>
<keyword evidence="3" id="KW-0997">Cell inner membrane</keyword>
<dbReference type="GO" id="GO:0009247">
    <property type="term" value="P:glycolipid biosynthetic process"/>
    <property type="evidence" value="ECO:0007669"/>
    <property type="project" value="UniProtKB-ARBA"/>
</dbReference>
<dbReference type="PANTHER" id="PTHR30606:SF10">
    <property type="entry name" value="PHOSPHATIDYLINOSITOL MANNOSIDE ACYLTRANSFERASE"/>
    <property type="match status" value="1"/>
</dbReference>
<evidence type="ECO:0000313" key="8">
    <source>
        <dbReference type="EMBL" id="TCB59314.1"/>
    </source>
</evidence>
<dbReference type="AlphaFoldDB" id="A0A4R0EM94"/>
<name>A0A4R0EM94_9GAMM</name>
<dbReference type="GO" id="GO:0016746">
    <property type="term" value="F:acyltransferase activity"/>
    <property type="evidence" value="ECO:0007669"/>
    <property type="project" value="UniProtKB-KW"/>
</dbReference>
<keyword evidence="4 8" id="KW-0808">Transferase</keyword>
<comment type="caution">
    <text evidence="8">The sequence shown here is derived from an EMBL/GenBank/DDBJ whole genome shotgun (WGS) entry which is preliminary data.</text>
</comment>
<keyword evidence="7" id="KW-0812">Transmembrane</keyword>
<dbReference type="GO" id="GO:0005886">
    <property type="term" value="C:plasma membrane"/>
    <property type="evidence" value="ECO:0007669"/>
    <property type="project" value="UniProtKB-SubCell"/>
</dbReference>
<dbReference type="OrthoDB" id="9803456at2"/>
<evidence type="ECO:0000256" key="6">
    <source>
        <dbReference type="ARBA" id="ARBA00023315"/>
    </source>
</evidence>
<evidence type="ECO:0000256" key="5">
    <source>
        <dbReference type="ARBA" id="ARBA00023136"/>
    </source>
</evidence>
<evidence type="ECO:0000256" key="1">
    <source>
        <dbReference type="ARBA" id="ARBA00004533"/>
    </source>
</evidence>
<evidence type="ECO:0000256" key="7">
    <source>
        <dbReference type="SAM" id="Phobius"/>
    </source>
</evidence>
<dbReference type="PANTHER" id="PTHR30606">
    <property type="entry name" value="LIPID A BIOSYNTHESIS LAUROYL ACYLTRANSFERASE"/>
    <property type="match status" value="1"/>
</dbReference>
<dbReference type="PIRSF" id="PIRSF026649">
    <property type="entry name" value="MsbB"/>
    <property type="match status" value="1"/>
</dbReference>
<keyword evidence="6 8" id="KW-0012">Acyltransferase</keyword>
<keyword evidence="2" id="KW-1003">Cell membrane</keyword>
<accession>A0A4R0EM94</accession>
<feature type="transmembrane region" description="Helical" evidence="7">
    <location>
        <begin position="6"/>
        <end position="27"/>
    </location>
</feature>
<dbReference type="Proteomes" id="UP000291380">
    <property type="component" value="Unassembled WGS sequence"/>
</dbReference>
<evidence type="ECO:0000256" key="2">
    <source>
        <dbReference type="ARBA" id="ARBA00022475"/>
    </source>
</evidence>
<comment type="subcellular location">
    <subcellularLocation>
        <location evidence="1">Cell inner membrane</location>
    </subcellularLocation>
</comment>
<dbReference type="InterPro" id="IPR004960">
    <property type="entry name" value="LipA_acyltrans"/>
</dbReference>
<keyword evidence="5 7" id="KW-0472">Membrane</keyword>
<evidence type="ECO:0000256" key="3">
    <source>
        <dbReference type="ARBA" id="ARBA00022519"/>
    </source>
</evidence>
<protein>
    <submittedName>
        <fullName evidence="8">Lipid A biosynthesis acyltransferase</fullName>
    </submittedName>
</protein>
<gene>
    <name evidence="8" type="ORF">E0H85_08115</name>
</gene>
<dbReference type="EMBL" id="SJOA01000008">
    <property type="protein sequence ID" value="TCB59314.1"/>
    <property type="molecule type" value="Genomic_DNA"/>
</dbReference>
<keyword evidence="7" id="KW-1133">Transmembrane helix</keyword>
<evidence type="ECO:0000313" key="9">
    <source>
        <dbReference type="Proteomes" id="UP000291380"/>
    </source>
</evidence>
<organism evidence="8 9">
    <name type="scientific">Acinetobacter terrae</name>
    <dbReference type="NCBI Taxonomy" id="2731247"/>
    <lineage>
        <taxon>Bacteria</taxon>
        <taxon>Pseudomonadati</taxon>
        <taxon>Pseudomonadota</taxon>
        <taxon>Gammaproteobacteria</taxon>
        <taxon>Moraxellales</taxon>
        <taxon>Moraxellaceae</taxon>
        <taxon>Acinetobacter</taxon>
        <taxon>Acinetobacter Taxon 24</taxon>
    </lineage>
</organism>